<gene>
    <name evidence="2" type="ORF">Ae201684_003980</name>
</gene>
<dbReference type="PANTHER" id="PTHR28584:SF1">
    <property type="entry name" value="PROTEIN FAM228B"/>
    <property type="match status" value="1"/>
</dbReference>
<keyword evidence="3" id="KW-1185">Reference proteome</keyword>
<evidence type="ECO:0000313" key="3">
    <source>
        <dbReference type="Proteomes" id="UP000481153"/>
    </source>
</evidence>
<evidence type="ECO:0000256" key="1">
    <source>
        <dbReference type="ARBA" id="ARBA00007753"/>
    </source>
</evidence>
<evidence type="ECO:0000313" key="2">
    <source>
        <dbReference type="EMBL" id="KAF0740603.1"/>
    </source>
</evidence>
<protein>
    <submittedName>
        <fullName evidence="2">Uncharacterized protein</fullName>
    </submittedName>
</protein>
<reference evidence="2 3" key="1">
    <citation type="submission" date="2019-07" db="EMBL/GenBank/DDBJ databases">
        <title>Genomics analysis of Aphanomyces spp. identifies a new class of oomycete effector associated with host adaptation.</title>
        <authorList>
            <person name="Gaulin E."/>
        </authorList>
    </citation>
    <scope>NUCLEOTIDE SEQUENCE [LARGE SCALE GENOMIC DNA]</scope>
    <source>
        <strain evidence="2 3">ATCC 201684</strain>
    </source>
</reference>
<name>A0A6G0XK92_9STRA</name>
<dbReference type="EMBL" id="VJMJ01000048">
    <property type="protein sequence ID" value="KAF0740603.1"/>
    <property type="molecule type" value="Genomic_DNA"/>
</dbReference>
<dbReference type="AlphaFoldDB" id="A0A6G0XK92"/>
<organism evidence="2 3">
    <name type="scientific">Aphanomyces euteiches</name>
    <dbReference type="NCBI Taxonomy" id="100861"/>
    <lineage>
        <taxon>Eukaryota</taxon>
        <taxon>Sar</taxon>
        <taxon>Stramenopiles</taxon>
        <taxon>Oomycota</taxon>
        <taxon>Saprolegniomycetes</taxon>
        <taxon>Saprolegniales</taxon>
        <taxon>Verrucalvaceae</taxon>
        <taxon>Aphanomyces</taxon>
    </lineage>
</organism>
<dbReference type="InterPro" id="IPR040046">
    <property type="entry name" value="FAM228"/>
</dbReference>
<accession>A0A6G0XK92</accession>
<comment type="similarity">
    <text evidence="1">Belongs to the FAM228 family.</text>
</comment>
<sequence>MKHELYMKEQEAIQKQVQINIAEALTKQRNKREANFLKLRNDIEEGKVLAEELGERLTLKEETAKRQKQRLYDEWTEKVYNKLNRPINEKIKSMDPKALNQHKQEAYQHFLDTVNKKGCLFRDIIIESEYDPLNDNKAVKYRTRVDDPCSRVLKTRDEEDAIAKEGRNVMNESMDSTSTSGNVVLGRCDNLDTKLWAKGIFESTPYGYFNKMMASTISEESSKTYQSRVKFDHYDIEQGSATLNQEFPKGKRTTFGGIAGLNSKDQYVFMKRTKRVWEWLETNFLKHDSHGDYFLTCSRDSKEIVVEMTI</sequence>
<dbReference type="PANTHER" id="PTHR28584">
    <property type="entry name" value="FAMILY WITH SEQUENCE SIMILARITY 228 MEMBER A"/>
    <property type="match status" value="1"/>
</dbReference>
<dbReference type="VEuPathDB" id="FungiDB:AeMF1_009184"/>
<dbReference type="Proteomes" id="UP000481153">
    <property type="component" value="Unassembled WGS sequence"/>
</dbReference>
<proteinExistence type="inferred from homology"/>
<comment type="caution">
    <text evidence="2">The sequence shown here is derived from an EMBL/GenBank/DDBJ whole genome shotgun (WGS) entry which is preliminary data.</text>
</comment>